<dbReference type="PANTHER" id="PTHR34121:SF1">
    <property type="entry name" value="FILAMIN-A-INTERACTING PROTEIN 1"/>
    <property type="match status" value="1"/>
</dbReference>
<dbReference type="Proteomes" id="UP001419268">
    <property type="component" value="Unassembled WGS sequence"/>
</dbReference>
<proteinExistence type="predicted"/>
<evidence type="ECO:0000313" key="1">
    <source>
        <dbReference type="EMBL" id="KAK9126883.1"/>
    </source>
</evidence>
<dbReference type="PANTHER" id="PTHR34121">
    <property type="entry name" value="MYOSIN-11"/>
    <property type="match status" value="1"/>
</dbReference>
<keyword evidence="2" id="KW-1185">Reference proteome</keyword>
<reference evidence="1 2" key="1">
    <citation type="submission" date="2024-01" db="EMBL/GenBank/DDBJ databases">
        <title>Genome assemblies of Stephania.</title>
        <authorList>
            <person name="Yang L."/>
        </authorList>
    </citation>
    <scope>NUCLEOTIDE SEQUENCE [LARGE SCALE GENOMIC DNA]</scope>
    <source>
        <strain evidence="1">JXDWG</strain>
        <tissue evidence="1">Leaf</tissue>
    </source>
</reference>
<dbReference type="AlphaFoldDB" id="A0AAP0J3R6"/>
<evidence type="ECO:0000313" key="2">
    <source>
        <dbReference type="Proteomes" id="UP001419268"/>
    </source>
</evidence>
<accession>A0AAP0J3R6</accession>
<organism evidence="1 2">
    <name type="scientific">Stephania cephalantha</name>
    <dbReference type="NCBI Taxonomy" id="152367"/>
    <lineage>
        <taxon>Eukaryota</taxon>
        <taxon>Viridiplantae</taxon>
        <taxon>Streptophyta</taxon>
        <taxon>Embryophyta</taxon>
        <taxon>Tracheophyta</taxon>
        <taxon>Spermatophyta</taxon>
        <taxon>Magnoliopsida</taxon>
        <taxon>Ranunculales</taxon>
        <taxon>Menispermaceae</taxon>
        <taxon>Menispermoideae</taxon>
        <taxon>Cissampelideae</taxon>
        <taxon>Stephania</taxon>
    </lineage>
</organism>
<name>A0AAP0J3R6_9MAGN</name>
<dbReference type="EMBL" id="JBBNAG010000006">
    <property type="protein sequence ID" value="KAK9126883.1"/>
    <property type="molecule type" value="Genomic_DNA"/>
</dbReference>
<sequence>MREKHTLSSEEHEEKPNISTVEVLKVALAEVRLCSRLEALLLQKKSLFAGDSPDIRSQKIDKLKVLSQSLASSMSKAGKVYFRSDSHQREDAL</sequence>
<comment type="caution">
    <text evidence="1">The sequence shown here is derived from an EMBL/GenBank/DDBJ whole genome shotgun (WGS) entry which is preliminary data.</text>
</comment>
<gene>
    <name evidence="1" type="ORF">Scep_015729</name>
</gene>
<protein>
    <submittedName>
        <fullName evidence="1">Uncharacterized protein</fullName>
    </submittedName>
</protein>